<reference evidence="3 4" key="1">
    <citation type="submission" date="2024-09" db="EMBL/GenBank/DDBJ databases">
        <title>Laminarin stimulates single cell rates of sulfate reduction while oxygen inhibits transcriptomic activity in coastal marine sediment.</title>
        <authorList>
            <person name="Lindsay M."/>
            <person name="Orcutt B."/>
            <person name="Emerson D."/>
            <person name="Stepanauskas R."/>
            <person name="D'Angelo T."/>
        </authorList>
    </citation>
    <scope>NUCLEOTIDE SEQUENCE [LARGE SCALE GENOMIC DNA]</scope>
    <source>
        <strain evidence="3">SAG AM-311-K15</strain>
    </source>
</reference>
<dbReference type="InterPro" id="IPR011010">
    <property type="entry name" value="DNA_brk_join_enz"/>
</dbReference>
<dbReference type="Proteomes" id="UP001594351">
    <property type="component" value="Unassembled WGS sequence"/>
</dbReference>
<keyword evidence="4" id="KW-1185">Reference proteome</keyword>
<comment type="caution">
    <text evidence="3">The sequence shown here is derived from an EMBL/GenBank/DDBJ whole genome shotgun (WGS) entry which is preliminary data.</text>
</comment>
<evidence type="ECO:0000256" key="1">
    <source>
        <dbReference type="ARBA" id="ARBA00023172"/>
    </source>
</evidence>
<dbReference type="PROSITE" id="PS51898">
    <property type="entry name" value="TYR_RECOMBINASE"/>
    <property type="match status" value="1"/>
</dbReference>
<evidence type="ECO:0000313" key="4">
    <source>
        <dbReference type="Proteomes" id="UP001594351"/>
    </source>
</evidence>
<dbReference type="EMBL" id="JBHPBY010000092">
    <property type="protein sequence ID" value="MFC1850339.1"/>
    <property type="molecule type" value="Genomic_DNA"/>
</dbReference>
<organism evidence="3 4">
    <name type="scientific">candidate division CSSED10-310 bacterium</name>
    <dbReference type="NCBI Taxonomy" id="2855610"/>
    <lineage>
        <taxon>Bacteria</taxon>
        <taxon>Bacteria division CSSED10-310</taxon>
    </lineage>
</organism>
<proteinExistence type="predicted"/>
<dbReference type="Pfam" id="PF00589">
    <property type="entry name" value="Phage_integrase"/>
    <property type="match status" value="1"/>
</dbReference>
<dbReference type="InterPro" id="IPR002104">
    <property type="entry name" value="Integrase_catalytic"/>
</dbReference>
<evidence type="ECO:0000313" key="3">
    <source>
        <dbReference type="EMBL" id="MFC1850339.1"/>
    </source>
</evidence>
<gene>
    <name evidence="3" type="ORF">ACFL27_09125</name>
</gene>
<evidence type="ECO:0000259" key="2">
    <source>
        <dbReference type="PROSITE" id="PS51898"/>
    </source>
</evidence>
<protein>
    <submittedName>
        <fullName evidence="3">Tyrosine-type recombinase/integrase</fullName>
    </submittedName>
</protein>
<dbReference type="SUPFAM" id="SSF56349">
    <property type="entry name" value="DNA breaking-rejoining enzymes"/>
    <property type="match status" value="1"/>
</dbReference>
<feature type="domain" description="Tyr recombinase" evidence="2">
    <location>
        <begin position="1"/>
        <end position="65"/>
    </location>
</feature>
<accession>A0ABV6YVW1</accession>
<sequence length="65" mass="7541">MKEYARQAGIKQRVTPHVFRHSFATEMYRHGVPLNDIRAMMGHDTKAETAVYIHVSDQVKKVRSD</sequence>
<keyword evidence="1" id="KW-0233">DNA recombination</keyword>
<name>A0ABV6YVW1_UNCC1</name>
<dbReference type="InterPro" id="IPR013762">
    <property type="entry name" value="Integrase-like_cat_sf"/>
</dbReference>
<dbReference type="Gene3D" id="1.10.443.10">
    <property type="entry name" value="Intergrase catalytic core"/>
    <property type="match status" value="1"/>
</dbReference>